<gene>
    <name evidence="2" type="ORF">EDS130_LOCUS29596</name>
    <name evidence="1" type="ORF">XAT740_LOCUS13015</name>
</gene>
<name>A0A815CEM1_ADIRI</name>
<dbReference type="EMBL" id="CAJNOR010000746">
    <property type="protein sequence ID" value="CAF0997293.1"/>
    <property type="molecule type" value="Genomic_DNA"/>
</dbReference>
<evidence type="ECO:0000313" key="4">
    <source>
        <dbReference type="Proteomes" id="UP000663852"/>
    </source>
</evidence>
<keyword evidence="3" id="KW-1185">Reference proteome</keyword>
<reference evidence="2" key="1">
    <citation type="submission" date="2021-02" db="EMBL/GenBank/DDBJ databases">
        <authorList>
            <person name="Nowell W R."/>
        </authorList>
    </citation>
    <scope>NUCLEOTIDE SEQUENCE</scope>
</reference>
<evidence type="ECO:0000313" key="3">
    <source>
        <dbReference type="Proteomes" id="UP000663828"/>
    </source>
</evidence>
<proteinExistence type="predicted"/>
<protein>
    <submittedName>
        <fullName evidence="2">Uncharacterized protein</fullName>
    </submittedName>
</protein>
<dbReference type="Proteomes" id="UP000663828">
    <property type="component" value="Unassembled WGS sequence"/>
</dbReference>
<evidence type="ECO:0000313" key="1">
    <source>
        <dbReference type="EMBL" id="CAF0997293.1"/>
    </source>
</evidence>
<dbReference type="Proteomes" id="UP000663852">
    <property type="component" value="Unassembled WGS sequence"/>
</dbReference>
<sequence>MAESSSAILQNTGNCNSTIRQVLVDVEHLMDMLQTELHQTKSAKISESLSSSITMTNVTITDENDHHQLIEHLRHRILQLEHERNVLLTSYELLIKLLK</sequence>
<dbReference type="EMBL" id="CAJNOJ010000201">
    <property type="protein sequence ID" value="CAF1281803.1"/>
    <property type="molecule type" value="Genomic_DNA"/>
</dbReference>
<comment type="caution">
    <text evidence="2">The sequence shown here is derived from an EMBL/GenBank/DDBJ whole genome shotgun (WGS) entry which is preliminary data.</text>
</comment>
<dbReference type="AlphaFoldDB" id="A0A815CEM1"/>
<accession>A0A815CEM1</accession>
<evidence type="ECO:0000313" key="2">
    <source>
        <dbReference type="EMBL" id="CAF1281803.1"/>
    </source>
</evidence>
<organism evidence="2 4">
    <name type="scientific">Adineta ricciae</name>
    <name type="common">Rotifer</name>
    <dbReference type="NCBI Taxonomy" id="249248"/>
    <lineage>
        <taxon>Eukaryota</taxon>
        <taxon>Metazoa</taxon>
        <taxon>Spiralia</taxon>
        <taxon>Gnathifera</taxon>
        <taxon>Rotifera</taxon>
        <taxon>Eurotatoria</taxon>
        <taxon>Bdelloidea</taxon>
        <taxon>Adinetida</taxon>
        <taxon>Adinetidae</taxon>
        <taxon>Adineta</taxon>
    </lineage>
</organism>
<dbReference type="OrthoDB" id="10029744at2759"/>